<dbReference type="RefSeq" id="WP_160794772.1">
    <property type="nucleotide sequence ID" value="NZ_CANMWR010000020.1"/>
</dbReference>
<comment type="caution">
    <text evidence="2">The sequence shown here is derived from an EMBL/GenBank/DDBJ whole genome shotgun (WGS) entry which is preliminary data.</text>
</comment>
<name>A0A6L7HW45_9GAMM</name>
<reference evidence="2 3" key="1">
    <citation type="submission" date="2019-12" db="EMBL/GenBank/DDBJ databases">
        <title>Shewanella insulae sp. nov., isolated from a tidal flat.</title>
        <authorList>
            <person name="Yoon J.-H."/>
        </authorList>
    </citation>
    <scope>NUCLEOTIDE SEQUENCE [LARGE SCALE GENOMIC DNA]</scope>
    <source>
        <strain evidence="2 3">JBTF-M18</strain>
    </source>
</reference>
<dbReference type="EMBL" id="WRPA01000005">
    <property type="protein sequence ID" value="MXR68455.1"/>
    <property type="molecule type" value="Genomic_DNA"/>
</dbReference>
<feature type="region of interest" description="Disordered" evidence="1">
    <location>
        <begin position="1"/>
        <end position="28"/>
    </location>
</feature>
<evidence type="ECO:0000256" key="1">
    <source>
        <dbReference type="SAM" id="MobiDB-lite"/>
    </source>
</evidence>
<dbReference type="AlphaFoldDB" id="A0A6L7HW45"/>
<feature type="region of interest" description="Disordered" evidence="1">
    <location>
        <begin position="70"/>
        <end position="89"/>
    </location>
</feature>
<keyword evidence="3" id="KW-1185">Reference proteome</keyword>
<evidence type="ECO:0000313" key="3">
    <source>
        <dbReference type="Proteomes" id="UP000474778"/>
    </source>
</evidence>
<dbReference type="InterPro" id="IPR021677">
    <property type="entry name" value="DUF2986"/>
</dbReference>
<feature type="compositionally biased region" description="Basic residues" evidence="1">
    <location>
        <begin position="1"/>
        <end position="22"/>
    </location>
</feature>
<gene>
    <name evidence="2" type="ORF">GNT65_07180</name>
</gene>
<dbReference type="Proteomes" id="UP000474778">
    <property type="component" value="Unassembled WGS sequence"/>
</dbReference>
<accession>A0A6L7HW45</accession>
<evidence type="ECO:0000313" key="2">
    <source>
        <dbReference type="EMBL" id="MXR68455.1"/>
    </source>
</evidence>
<proteinExistence type="predicted"/>
<dbReference type="Pfam" id="PF11661">
    <property type="entry name" value="DUF2986"/>
    <property type="match status" value="1"/>
</dbReference>
<organism evidence="2 3">
    <name type="scientific">Shewanella insulae</name>
    <dbReference type="NCBI Taxonomy" id="2681496"/>
    <lineage>
        <taxon>Bacteria</taxon>
        <taxon>Pseudomonadati</taxon>
        <taxon>Pseudomonadota</taxon>
        <taxon>Gammaproteobacteria</taxon>
        <taxon>Alteromonadales</taxon>
        <taxon>Shewanellaceae</taxon>
        <taxon>Shewanella</taxon>
    </lineage>
</organism>
<protein>
    <submittedName>
        <fullName evidence="2">DUF2986 domain-containing protein</fullName>
    </submittedName>
</protein>
<sequence>MNKKQKMLKKTAKRAKARHNKHTPPTVKKYISKGDRAKMLAQEQAEMAAKANAAEKAAKVEGEPEVAVEAVETAEQEEASQNAEPKASE</sequence>